<dbReference type="Proteomes" id="UP000008561">
    <property type="component" value="Chromosome"/>
</dbReference>
<name>A8ZW49_DESOH</name>
<dbReference type="SUPFAM" id="SSF55781">
    <property type="entry name" value="GAF domain-like"/>
    <property type="match status" value="1"/>
</dbReference>
<evidence type="ECO:0000313" key="3">
    <source>
        <dbReference type="Proteomes" id="UP000008561"/>
    </source>
</evidence>
<evidence type="ECO:0000259" key="1">
    <source>
        <dbReference type="SMART" id="SM00065"/>
    </source>
</evidence>
<dbReference type="KEGG" id="dol:Dole_2479"/>
<dbReference type="OrthoDB" id="5419660at2"/>
<dbReference type="HOGENOM" id="CLU_123787_0_0_7"/>
<dbReference type="RefSeq" id="WP_012175895.1">
    <property type="nucleotide sequence ID" value="NC_009943.1"/>
</dbReference>
<reference evidence="2 3" key="1">
    <citation type="submission" date="2007-10" db="EMBL/GenBank/DDBJ databases">
        <title>Complete sequence of Desulfococcus oleovorans Hxd3.</title>
        <authorList>
            <consortium name="US DOE Joint Genome Institute"/>
            <person name="Copeland A."/>
            <person name="Lucas S."/>
            <person name="Lapidus A."/>
            <person name="Barry K."/>
            <person name="Glavina del Rio T."/>
            <person name="Dalin E."/>
            <person name="Tice H."/>
            <person name="Pitluck S."/>
            <person name="Kiss H."/>
            <person name="Brettin T."/>
            <person name="Bruce D."/>
            <person name="Detter J.C."/>
            <person name="Han C."/>
            <person name="Schmutz J."/>
            <person name="Larimer F."/>
            <person name="Land M."/>
            <person name="Hauser L."/>
            <person name="Kyrpides N."/>
            <person name="Kim E."/>
            <person name="Wawrik B."/>
            <person name="Richardson P."/>
        </authorList>
    </citation>
    <scope>NUCLEOTIDE SEQUENCE [LARGE SCALE GENOMIC DNA]</scope>
    <source>
        <strain evidence="3">DSM 6200 / JCM 39069 / Hxd3</strain>
    </source>
</reference>
<dbReference type="STRING" id="96561.Dole_2479"/>
<dbReference type="SMART" id="SM00065">
    <property type="entry name" value="GAF"/>
    <property type="match status" value="1"/>
</dbReference>
<accession>A8ZW49</accession>
<sequence length="189" mass="21619">MIRQVERKFYLKEFKAISRAISNYEDLNLLFTHIVEGLCRTFSLKGCCIMLFDEREKQLFRVASHGLSDAYTGKGPVVMDEKYSAFFTKEPVYIEDMQASPLMHYPEAARQEGIKSMLSVPILYRKNVVGLLRMYTDQVQEYHEEDVDSISTLALQLAVVLEKNGLKNFLDGVKTVLGNIPPRLLKGLC</sequence>
<dbReference type="InterPro" id="IPR003018">
    <property type="entry name" value="GAF"/>
</dbReference>
<dbReference type="InterPro" id="IPR029016">
    <property type="entry name" value="GAF-like_dom_sf"/>
</dbReference>
<feature type="domain" description="GAF" evidence="1">
    <location>
        <begin position="26"/>
        <end position="171"/>
    </location>
</feature>
<evidence type="ECO:0000313" key="2">
    <source>
        <dbReference type="EMBL" id="ABW68283.1"/>
    </source>
</evidence>
<dbReference type="Gene3D" id="3.30.450.40">
    <property type="match status" value="1"/>
</dbReference>
<dbReference type="Pfam" id="PF13185">
    <property type="entry name" value="GAF_2"/>
    <property type="match status" value="1"/>
</dbReference>
<organism evidence="2 3">
    <name type="scientific">Desulfosudis oleivorans (strain DSM 6200 / JCM 39069 / Hxd3)</name>
    <name type="common">Desulfococcus oleovorans</name>
    <dbReference type="NCBI Taxonomy" id="96561"/>
    <lineage>
        <taxon>Bacteria</taxon>
        <taxon>Pseudomonadati</taxon>
        <taxon>Thermodesulfobacteriota</taxon>
        <taxon>Desulfobacteria</taxon>
        <taxon>Desulfobacterales</taxon>
        <taxon>Desulfosudaceae</taxon>
        <taxon>Desulfosudis</taxon>
    </lineage>
</organism>
<dbReference type="eggNOG" id="COG3605">
    <property type="taxonomic scope" value="Bacteria"/>
</dbReference>
<keyword evidence="3" id="KW-1185">Reference proteome</keyword>
<gene>
    <name evidence="2" type="ordered locus">Dole_2479</name>
</gene>
<dbReference type="EMBL" id="CP000859">
    <property type="protein sequence ID" value="ABW68283.1"/>
    <property type="molecule type" value="Genomic_DNA"/>
</dbReference>
<protein>
    <submittedName>
        <fullName evidence="2">Putative phytochrome sensor protein</fullName>
    </submittedName>
</protein>
<dbReference type="AlphaFoldDB" id="A8ZW49"/>
<proteinExistence type="predicted"/>